<feature type="compositionally biased region" description="Basic residues" evidence="2">
    <location>
        <begin position="461"/>
        <end position="476"/>
    </location>
</feature>
<dbReference type="GO" id="GO:0016705">
    <property type="term" value="F:oxidoreductase activity, acting on paired donors, with incorporation or reduction of molecular oxygen"/>
    <property type="evidence" value="ECO:0007669"/>
    <property type="project" value="InterPro"/>
</dbReference>
<dbReference type="GO" id="GO:0004497">
    <property type="term" value="F:monooxygenase activity"/>
    <property type="evidence" value="ECO:0007669"/>
    <property type="project" value="InterPro"/>
</dbReference>
<feature type="region of interest" description="Disordered" evidence="2">
    <location>
        <begin position="1"/>
        <end position="29"/>
    </location>
</feature>
<dbReference type="InterPro" id="IPR002397">
    <property type="entry name" value="Cyt_P450_B"/>
</dbReference>
<protein>
    <submittedName>
        <fullName evidence="3">Cytochrome P450</fullName>
    </submittedName>
</protein>
<accession>A0A171DIZ2</accession>
<comment type="similarity">
    <text evidence="1">Belongs to the cytochrome P450 family.</text>
</comment>
<feature type="compositionally biased region" description="Pro residues" evidence="2">
    <location>
        <begin position="433"/>
        <end position="448"/>
    </location>
</feature>
<sequence>MTSARHRIPHPAVPPGDTGPPSAVRDVGQPPITPLYGPEFAADPHEVYDRLRRSRGPVAPVELAPGVYAWLVLDYYAALEVLRSPHLYSKDPRNWRALACGEVPADSSVIPMMGYRPNALFSDQPAHSRYRQAITDSLARVDPHVLHGSVARTADRLIDAFAPRGQADLLGDYAAVLPVLTINALFGQADDAGTRLLAALAKMFEGGDGAIEGDALFTQYMVDLIGAKRAQPGPDVTSWLMAHQARLSDEEMIHQCTLLIAAGTEPVQNLIGNALWLLLADDRFAGNLSGGTTPVDAALEEVLWLDPPMANYAVHYPRHDVALRGVTLRAGDPVVVSLAAANTDPKLNATTSRVGNRAHLAFSAGPHACPAKDPSRLIATVAIERLLDRLPDVRSAVAAADLQWRQGPFHRALTALPVHFTPVCPPVIGEPAWTPPPPAPTASTPPAPTSTARPPASVPPARRRWWNFRAASRHGR</sequence>
<dbReference type="Proteomes" id="UP000077701">
    <property type="component" value="Unassembled WGS sequence"/>
</dbReference>
<dbReference type="Gene3D" id="1.10.630.10">
    <property type="entry name" value="Cytochrome P450"/>
    <property type="match status" value="1"/>
</dbReference>
<dbReference type="GO" id="GO:0005506">
    <property type="term" value="F:iron ion binding"/>
    <property type="evidence" value="ECO:0007669"/>
    <property type="project" value="InterPro"/>
</dbReference>
<dbReference type="GO" id="GO:0020037">
    <property type="term" value="F:heme binding"/>
    <property type="evidence" value="ECO:0007669"/>
    <property type="project" value="InterPro"/>
</dbReference>
<organism evidence="3 4">
    <name type="scientific">Planomonospora sphaerica</name>
    <dbReference type="NCBI Taxonomy" id="161355"/>
    <lineage>
        <taxon>Bacteria</taxon>
        <taxon>Bacillati</taxon>
        <taxon>Actinomycetota</taxon>
        <taxon>Actinomycetes</taxon>
        <taxon>Streptosporangiales</taxon>
        <taxon>Streptosporangiaceae</taxon>
        <taxon>Planomonospora</taxon>
    </lineage>
</organism>
<dbReference type="STRING" id="161355.PS9374_04503"/>
<evidence type="ECO:0000256" key="2">
    <source>
        <dbReference type="SAM" id="MobiDB-lite"/>
    </source>
</evidence>
<dbReference type="PANTHER" id="PTHR46696">
    <property type="entry name" value="P450, PUTATIVE (EUROFUNG)-RELATED"/>
    <property type="match status" value="1"/>
</dbReference>
<dbReference type="EMBL" id="BDCX01000011">
    <property type="protein sequence ID" value="GAT68838.1"/>
    <property type="molecule type" value="Genomic_DNA"/>
</dbReference>
<dbReference type="InterPro" id="IPR017972">
    <property type="entry name" value="Cyt_P450_CS"/>
</dbReference>
<proteinExistence type="inferred from homology"/>
<dbReference type="PRINTS" id="PR00359">
    <property type="entry name" value="BP450"/>
</dbReference>
<comment type="caution">
    <text evidence="3">The sequence shown here is derived from an EMBL/GenBank/DDBJ whole genome shotgun (WGS) entry which is preliminary data.</text>
</comment>
<dbReference type="PANTHER" id="PTHR46696:SF1">
    <property type="entry name" value="CYTOCHROME P450 YJIB-RELATED"/>
    <property type="match status" value="1"/>
</dbReference>
<dbReference type="SUPFAM" id="SSF48264">
    <property type="entry name" value="Cytochrome P450"/>
    <property type="match status" value="1"/>
</dbReference>
<evidence type="ECO:0000313" key="4">
    <source>
        <dbReference type="Proteomes" id="UP000077701"/>
    </source>
</evidence>
<keyword evidence="4" id="KW-1185">Reference proteome</keyword>
<dbReference type="CDD" id="cd20623">
    <property type="entry name" value="CYP_unk"/>
    <property type="match status" value="1"/>
</dbReference>
<dbReference type="RefSeq" id="WP_231647475.1">
    <property type="nucleotide sequence ID" value="NZ_BDCX01000011.1"/>
</dbReference>
<feature type="region of interest" description="Disordered" evidence="2">
    <location>
        <begin position="431"/>
        <end position="476"/>
    </location>
</feature>
<evidence type="ECO:0000313" key="3">
    <source>
        <dbReference type="EMBL" id="GAT68838.1"/>
    </source>
</evidence>
<dbReference type="PROSITE" id="PS00086">
    <property type="entry name" value="CYTOCHROME_P450"/>
    <property type="match status" value="1"/>
</dbReference>
<reference evidence="3 4" key="1">
    <citation type="journal article" date="2016" name="Genome Announc.">
        <title>Draft Genome Sequence of Planomonospora sphaerica JCM9374, a Rare Actinomycete.</title>
        <authorList>
            <person name="Dohra H."/>
            <person name="Suzuki T."/>
            <person name="Inoue Y."/>
            <person name="Kodani S."/>
        </authorList>
    </citation>
    <scope>NUCLEOTIDE SEQUENCE [LARGE SCALE GENOMIC DNA]</scope>
    <source>
        <strain evidence="3 4">JCM 9374</strain>
    </source>
</reference>
<evidence type="ECO:0000256" key="1">
    <source>
        <dbReference type="ARBA" id="ARBA00010617"/>
    </source>
</evidence>
<name>A0A171DIZ2_9ACTN</name>
<dbReference type="InterPro" id="IPR036396">
    <property type="entry name" value="Cyt_P450_sf"/>
</dbReference>
<reference evidence="4" key="2">
    <citation type="submission" date="2016-04" db="EMBL/GenBank/DDBJ databases">
        <title>Planomonospora sphaerica JCM9374 whole genome shotgun sequence.</title>
        <authorList>
            <person name="Suzuki T."/>
            <person name="Dohra H."/>
            <person name="Kodani S."/>
        </authorList>
    </citation>
    <scope>NUCLEOTIDE SEQUENCE [LARGE SCALE GENOMIC DNA]</scope>
    <source>
        <strain evidence="4">JCM 9374</strain>
    </source>
</reference>
<gene>
    <name evidence="3" type="ORF">PS9374_04503</name>
</gene>
<dbReference type="AlphaFoldDB" id="A0A171DIZ2"/>